<dbReference type="RefSeq" id="WP_179820661.1">
    <property type="nucleotide sequence ID" value="NZ_JACCFS010000001.1"/>
</dbReference>
<organism evidence="2 3">
    <name type="scientific">Nocardiopsis aegyptia</name>
    <dbReference type="NCBI Taxonomy" id="220378"/>
    <lineage>
        <taxon>Bacteria</taxon>
        <taxon>Bacillati</taxon>
        <taxon>Actinomycetota</taxon>
        <taxon>Actinomycetes</taxon>
        <taxon>Streptosporangiales</taxon>
        <taxon>Nocardiopsidaceae</taxon>
        <taxon>Nocardiopsis</taxon>
    </lineage>
</organism>
<dbReference type="InterPro" id="IPR012349">
    <property type="entry name" value="Split_barrel_FMN-bd"/>
</dbReference>
<dbReference type="SUPFAM" id="SSF50475">
    <property type="entry name" value="FMN-binding split barrel"/>
    <property type="match status" value="1"/>
</dbReference>
<dbReference type="Proteomes" id="UP000572051">
    <property type="component" value="Unassembled WGS sequence"/>
</dbReference>
<dbReference type="InterPro" id="IPR024747">
    <property type="entry name" value="Pyridox_Oxase-rel"/>
</dbReference>
<comment type="caution">
    <text evidence="2">The sequence shown here is derived from an EMBL/GenBank/DDBJ whole genome shotgun (WGS) entry which is preliminary data.</text>
</comment>
<dbReference type="Pfam" id="PF12900">
    <property type="entry name" value="Pyridox_ox_2"/>
    <property type="match status" value="1"/>
</dbReference>
<dbReference type="AlphaFoldDB" id="A0A7Z0EK35"/>
<dbReference type="PROSITE" id="PS50943">
    <property type="entry name" value="HTH_CROC1"/>
    <property type="match status" value="1"/>
</dbReference>
<dbReference type="SMART" id="SM00530">
    <property type="entry name" value="HTH_XRE"/>
    <property type="match status" value="1"/>
</dbReference>
<evidence type="ECO:0000259" key="1">
    <source>
        <dbReference type="PROSITE" id="PS50943"/>
    </source>
</evidence>
<dbReference type="EMBL" id="JACCFS010000001">
    <property type="protein sequence ID" value="NYJ32728.1"/>
    <property type="molecule type" value="Genomic_DNA"/>
</dbReference>
<dbReference type="GO" id="GO:0003677">
    <property type="term" value="F:DNA binding"/>
    <property type="evidence" value="ECO:0007669"/>
    <property type="project" value="InterPro"/>
</dbReference>
<sequence length="225" mass="24310">MEHDQETERARGDLGRRVAQRRAELGLSQEEVAERAGMAPGFVAYLESHPPQLTKRALYRLADALRTSTDHLLGADTDVPPGVASTAVPRPRLSGLSRRACLDLIGPGGVGRVAFVSPTRSGPVVLPVNYALVDGDVAFRTAADAELVRQLPGYVGFEVDRLDDTMSEGWSVLVTGLARIVHDPDEDAALRALAPVRPWAGGERETYVRVTPDQVTGRRVTAGRR</sequence>
<dbReference type="Pfam" id="PF01381">
    <property type="entry name" value="HTH_3"/>
    <property type="match status" value="1"/>
</dbReference>
<feature type="domain" description="HTH cro/C1-type" evidence="1">
    <location>
        <begin position="18"/>
        <end position="72"/>
    </location>
</feature>
<name>A0A7Z0EK35_9ACTN</name>
<dbReference type="InterPro" id="IPR010982">
    <property type="entry name" value="Lambda_DNA-bd_dom_sf"/>
</dbReference>
<keyword evidence="3" id="KW-1185">Reference proteome</keyword>
<dbReference type="CDD" id="cd00093">
    <property type="entry name" value="HTH_XRE"/>
    <property type="match status" value="1"/>
</dbReference>
<gene>
    <name evidence="2" type="ORF">HNR10_000609</name>
</gene>
<reference evidence="2 3" key="1">
    <citation type="submission" date="2020-07" db="EMBL/GenBank/DDBJ databases">
        <title>Sequencing the genomes of 1000 actinobacteria strains.</title>
        <authorList>
            <person name="Klenk H.-P."/>
        </authorList>
    </citation>
    <scope>NUCLEOTIDE SEQUENCE [LARGE SCALE GENOMIC DNA]</scope>
    <source>
        <strain evidence="2 3">DSM 44442</strain>
    </source>
</reference>
<accession>A0A7Z0EK35</accession>
<evidence type="ECO:0000313" key="3">
    <source>
        <dbReference type="Proteomes" id="UP000572051"/>
    </source>
</evidence>
<dbReference type="InterPro" id="IPR001387">
    <property type="entry name" value="Cro/C1-type_HTH"/>
</dbReference>
<dbReference type="Gene3D" id="2.30.110.10">
    <property type="entry name" value="Electron Transport, Fmn-binding Protein, Chain A"/>
    <property type="match status" value="1"/>
</dbReference>
<protein>
    <recommendedName>
        <fullName evidence="1">HTH cro/C1-type domain-containing protein</fullName>
    </recommendedName>
</protein>
<evidence type="ECO:0000313" key="2">
    <source>
        <dbReference type="EMBL" id="NYJ32728.1"/>
    </source>
</evidence>
<dbReference type="SUPFAM" id="SSF47413">
    <property type="entry name" value="lambda repressor-like DNA-binding domains"/>
    <property type="match status" value="1"/>
</dbReference>
<proteinExistence type="predicted"/>
<dbReference type="Gene3D" id="1.10.260.40">
    <property type="entry name" value="lambda repressor-like DNA-binding domains"/>
    <property type="match status" value="1"/>
</dbReference>